<reference evidence="2" key="1">
    <citation type="journal article" date="2024" name="Front. Bioeng. Biotechnol.">
        <title>Genome-scale model development and genomic sequencing of the oleaginous clade Lipomyces.</title>
        <authorList>
            <person name="Czajka J.J."/>
            <person name="Han Y."/>
            <person name="Kim J."/>
            <person name="Mondo S.J."/>
            <person name="Hofstad B.A."/>
            <person name="Robles A."/>
            <person name="Haridas S."/>
            <person name="Riley R."/>
            <person name="LaButti K."/>
            <person name="Pangilinan J."/>
            <person name="Andreopoulos W."/>
            <person name="Lipzen A."/>
            <person name="Yan J."/>
            <person name="Wang M."/>
            <person name="Ng V."/>
            <person name="Grigoriev I.V."/>
            <person name="Spatafora J.W."/>
            <person name="Magnuson J.K."/>
            <person name="Baker S.E."/>
            <person name="Pomraning K.R."/>
        </authorList>
    </citation>
    <scope>NUCLEOTIDE SEQUENCE [LARGE SCALE GENOMIC DNA]</scope>
    <source>
        <strain evidence="2">CBS 7786</strain>
    </source>
</reference>
<keyword evidence="2" id="KW-1185">Reference proteome</keyword>
<dbReference type="Proteomes" id="UP001433508">
    <property type="component" value="Unassembled WGS sequence"/>
</dbReference>
<evidence type="ECO:0000313" key="2">
    <source>
        <dbReference type="Proteomes" id="UP001433508"/>
    </source>
</evidence>
<evidence type="ECO:0000313" key="1">
    <source>
        <dbReference type="EMBL" id="KAK9234366.1"/>
    </source>
</evidence>
<gene>
    <name evidence="1" type="ORF">V1525DRAFT_422308</name>
</gene>
<comment type="caution">
    <text evidence="1">The sequence shown here is derived from an EMBL/GenBank/DDBJ whole genome shotgun (WGS) entry which is preliminary data.</text>
</comment>
<dbReference type="EMBL" id="MU971483">
    <property type="protein sequence ID" value="KAK9234366.1"/>
    <property type="molecule type" value="Genomic_DNA"/>
</dbReference>
<accession>A0ACC3SSL6</accession>
<organism evidence="1 2">
    <name type="scientific">Lipomyces kononenkoae</name>
    <name type="common">Yeast</name>
    <dbReference type="NCBI Taxonomy" id="34357"/>
    <lineage>
        <taxon>Eukaryota</taxon>
        <taxon>Fungi</taxon>
        <taxon>Dikarya</taxon>
        <taxon>Ascomycota</taxon>
        <taxon>Saccharomycotina</taxon>
        <taxon>Lipomycetes</taxon>
        <taxon>Lipomycetales</taxon>
        <taxon>Lipomycetaceae</taxon>
        <taxon>Lipomyces</taxon>
    </lineage>
</organism>
<name>A0ACC3SSL6_LIPKO</name>
<proteinExistence type="predicted"/>
<protein>
    <submittedName>
        <fullName evidence="1">Uncharacterized protein</fullName>
    </submittedName>
</protein>
<sequence length="193" mass="21141">MSKQNNELLIPPVVTLSSAPPPPPPSDPPTKDDVNRALLYKNMIESSLSGISRKMVILQIITSDSAIVPDLRATVENFANCTTYYEQSLGLDNITLADADLNDKFDRMDRRIAGKIDRLEEQMIRQELNRERSRNNRPGTKVPFVDGSLSSSKGISALMSAAGIDRLSAREVRALAGGHGLSELHGADTAYNY</sequence>